<organism evidence="4 5">
    <name type="scientific">Kitasatospora cathayae</name>
    <dbReference type="NCBI Taxonomy" id="3004092"/>
    <lineage>
        <taxon>Bacteria</taxon>
        <taxon>Bacillati</taxon>
        <taxon>Actinomycetota</taxon>
        <taxon>Actinomycetes</taxon>
        <taxon>Kitasatosporales</taxon>
        <taxon>Streptomycetaceae</taxon>
        <taxon>Kitasatospora</taxon>
    </lineage>
</organism>
<reference evidence="5" key="1">
    <citation type="submission" date="2022-12" db="EMBL/GenBank/DDBJ databases">
        <authorList>
            <person name="Mo P."/>
        </authorList>
    </citation>
    <scope>NUCLEOTIDE SEQUENCE [LARGE SCALE GENOMIC DNA]</scope>
    <source>
        <strain evidence="5">HUAS 3-15</strain>
    </source>
</reference>
<comment type="similarity">
    <text evidence="1">Belongs to the universal stress protein A family.</text>
</comment>
<evidence type="ECO:0000313" key="4">
    <source>
        <dbReference type="EMBL" id="WBP84650.1"/>
    </source>
</evidence>
<dbReference type="InterPro" id="IPR006016">
    <property type="entry name" value="UspA"/>
</dbReference>
<dbReference type="Pfam" id="PF00582">
    <property type="entry name" value="Usp"/>
    <property type="match status" value="1"/>
</dbReference>
<evidence type="ECO:0000313" key="5">
    <source>
        <dbReference type="Proteomes" id="UP001212821"/>
    </source>
</evidence>
<dbReference type="InterPro" id="IPR006015">
    <property type="entry name" value="Universal_stress_UspA"/>
</dbReference>
<dbReference type="SUPFAM" id="SSF52402">
    <property type="entry name" value="Adenine nucleotide alpha hydrolases-like"/>
    <property type="match status" value="1"/>
</dbReference>
<dbReference type="EMBL" id="CP115450">
    <property type="protein sequence ID" value="WBP84650.1"/>
    <property type="molecule type" value="Genomic_DNA"/>
</dbReference>
<feature type="region of interest" description="Disordered" evidence="2">
    <location>
        <begin position="1"/>
        <end position="22"/>
    </location>
</feature>
<proteinExistence type="inferred from homology"/>
<dbReference type="InterPro" id="IPR014729">
    <property type="entry name" value="Rossmann-like_a/b/a_fold"/>
</dbReference>
<gene>
    <name evidence="4" type="ORF">O1G21_01470</name>
</gene>
<feature type="domain" description="UspA" evidence="3">
    <location>
        <begin position="6"/>
        <end position="98"/>
    </location>
</feature>
<evidence type="ECO:0000259" key="3">
    <source>
        <dbReference type="Pfam" id="PF00582"/>
    </source>
</evidence>
<accession>A0ABY7PWE0</accession>
<keyword evidence="5" id="KW-1185">Reference proteome</keyword>
<dbReference type="Proteomes" id="UP001212821">
    <property type="component" value="Chromosome"/>
</dbReference>
<sequence>MPTTPEPSEAGPSPDTVEAEHRRQLDDQLAPLRHRYPGVEVETTLVRGKPVAELVRASGRADLAVVGLRGKGGFHGLALGSVSHGLLHYGICPVAVVRPRPRHAPPS</sequence>
<name>A0ABY7PWE0_9ACTN</name>
<evidence type="ECO:0000256" key="2">
    <source>
        <dbReference type="SAM" id="MobiDB-lite"/>
    </source>
</evidence>
<evidence type="ECO:0000256" key="1">
    <source>
        <dbReference type="ARBA" id="ARBA00008791"/>
    </source>
</evidence>
<protein>
    <submittedName>
        <fullName evidence="4">Universal stress protein</fullName>
    </submittedName>
</protein>
<dbReference type="RefSeq" id="WP_270140033.1">
    <property type="nucleotide sequence ID" value="NZ_CP115450.1"/>
</dbReference>
<dbReference type="PRINTS" id="PR01438">
    <property type="entry name" value="UNVRSLSTRESS"/>
</dbReference>
<dbReference type="Gene3D" id="3.40.50.620">
    <property type="entry name" value="HUPs"/>
    <property type="match status" value="1"/>
</dbReference>